<dbReference type="EMBL" id="BMRB01000002">
    <property type="protein sequence ID" value="GGS32460.1"/>
    <property type="molecule type" value="Genomic_DNA"/>
</dbReference>
<dbReference type="SUPFAM" id="SSF52833">
    <property type="entry name" value="Thioredoxin-like"/>
    <property type="match status" value="1"/>
</dbReference>
<comment type="caution">
    <text evidence="5">The sequence shown here is derived from an EMBL/GenBank/DDBJ whole genome shotgun (WGS) entry which is preliminary data.</text>
</comment>
<reference evidence="5" key="2">
    <citation type="submission" date="2020-09" db="EMBL/GenBank/DDBJ databases">
        <authorList>
            <person name="Sun Q."/>
            <person name="Ohkuma M."/>
        </authorList>
    </citation>
    <scope>NUCLEOTIDE SEQUENCE</scope>
    <source>
        <strain evidence="5">JCM 3276</strain>
    </source>
</reference>
<evidence type="ECO:0000259" key="4">
    <source>
        <dbReference type="PROSITE" id="PS51352"/>
    </source>
</evidence>
<dbReference type="InterPro" id="IPR013766">
    <property type="entry name" value="Thioredoxin_domain"/>
</dbReference>
<comment type="similarity">
    <text evidence="1">Belongs to the thioredoxin family.</text>
</comment>
<dbReference type="AlphaFoldDB" id="A0A918LD55"/>
<organism evidence="5 6">
    <name type="scientific">Actinokineospora fastidiosa</name>
    <dbReference type="NCBI Taxonomy" id="1816"/>
    <lineage>
        <taxon>Bacteria</taxon>
        <taxon>Bacillati</taxon>
        <taxon>Actinomycetota</taxon>
        <taxon>Actinomycetes</taxon>
        <taxon>Pseudonocardiales</taxon>
        <taxon>Pseudonocardiaceae</taxon>
        <taxon>Actinokineospora</taxon>
    </lineage>
</organism>
<dbReference type="PROSITE" id="PS51352">
    <property type="entry name" value="THIOREDOXIN_2"/>
    <property type="match status" value="1"/>
</dbReference>
<proteinExistence type="inferred from homology"/>
<gene>
    <name evidence="5" type="ORF">GCM10010171_28020</name>
</gene>
<dbReference type="GO" id="GO:0005737">
    <property type="term" value="C:cytoplasm"/>
    <property type="evidence" value="ECO:0007669"/>
    <property type="project" value="TreeGrafter"/>
</dbReference>
<dbReference type="Proteomes" id="UP000660680">
    <property type="component" value="Unassembled WGS sequence"/>
</dbReference>
<sequence length="145" mass="15839">MSPIKRLFIALAGALMVLTGLGATASASTSDITGNLVTVTSANHAEVIAESHERLVILDFGATWCPPCQRMKPVLERLAVEYNGRILVGMVDVDRSRDLSTKYNIRYLPTLVPIRNGAEYPSSRLIGYPGEAQLRAWIDRQLAKG</sequence>
<evidence type="ECO:0000256" key="3">
    <source>
        <dbReference type="SAM" id="SignalP"/>
    </source>
</evidence>
<evidence type="ECO:0000313" key="6">
    <source>
        <dbReference type="Proteomes" id="UP000660680"/>
    </source>
</evidence>
<dbReference type="GO" id="GO:0015035">
    <property type="term" value="F:protein-disulfide reductase activity"/>
    <property type="evidence" value="ECO:0007669"/>
    <property type="project" value="TreeGrafter"/>
</dbReference>
<keyword evidence="3" id="KW-0732">Signal</keyword>
<dbReference type="Pfam" id="PF00085">
    <property type="entry name" value="Thioredoxin"/>
    <property type="match status" value="1"/>
</dbReference>
<accession>A0A918LD55</accession>
<dbReference type="CDD" id="cd02947">
    <property type="entry name" value="TRX_family"/>
    <property type="match status" value="1"/>
</dbReference>
<evidence type="ECO:0000256" key="2">
    <source>
        <dbReference type="ARBA" id="ARBA00023284"/>
    </source>
</evidence>
<dbReference type="PANTHER" id="PTHR45663">
    <property type="entry name" value="GEO12009P1"/>
    <property type="match status" value="1"/>
</dbReference>
<evidence type="ECO:0000256" key="1">
    <source>
        <dbReference type="ARBA" id="ARBA00008987"/>
    </source>
</evidence>
<feature type="chain" id="PRO_5038600131" description="Thioredoxin domain-containing protein" evidence="3">
    <location>
        <begin position="26"/>
        <end position="145"/>
    </location>
</feature>
<keyword evidence="2" id="KW-0676">Redox-active center</keyword>
<evidence type="ECO:0000313" key="5">
    <source>
        <dbReference type="EMBL" id="GGS32460.1"/>
    </source>
</evidence>
<dbReference type="InterPro" id="IPR036249">
    <property type="entry name" value="Thioredoxin-like_sf"/>
</dbReference>
<keyword evidence="6" id="KW-1185">Reference proteome</keyword>
<feature type="domain" description="Thioredoxin" evidence="4">
    <location>
        <begin position="17"/>
        <end position="143"/>
    </location>
</feature>
<protein>
    <recommendedName>
        <fullName evidence="4">Thioredoxin domain-containing protein</fullName>
    </recommendedName>
</protein>
<dbReference type="Gene3D" id="3.40.30.10">
    <property type="entry name" value="Glutaredoxin"/>
    <property type="match status" value="1"/>
</dbReference>
<name>A0A918LD55_9PSEU</name>
<dbReference type="RefSeq" id="WP_229786894.1">
    <property type="nucleotide sequence ID" value="NZ_BMRB01000002.1"/>
</dbReference>
<feature type="signal peptide" evidence="3">
    <location>
        <begin position="1"/>
        <end position="25"/>
    </location>
</feature>
<reference evidence="5" key="1">
    <citation type="journal article" date="2014" name="Int. J. Syst. Evol. Microbiol.">
        <title>Complete genome sequence of Corynebacterium casei LMG S-19264T (=DSM 44701T), isolated from a smear-ripened cheese.</title>
        <authorList>
            <consortium name="US DOE Joint Genome Institute (JGI-PGF)"/>
            <person name="Walter F."/>
            <person name="Albersmeier A."/>
            <person name="Kalinowski J."/>
            <person name="Ruckert C."/>
        </authorList>
    </citation>
    <scope>NUCLEOTIDE SEQUENCE</scope>
    <source>
        <strain evidence="5">JCM 3276</strain>
    </source>
</reference>
<dbReference type="PANTHER" id="PTHR45663:SF11">
    <property type="entry name" value="GEO12009P1"/>
    <property type="match status" value="1"/>
</dbReference>